<dbReference type="AlphaFoldDB" id="A0AAD9S9Z1"/>
<organism evidence="3 4">
    <name type="scientific">Phomopsis amygdali</name>
    <name type="common">Fusicoccum amygdali</name>
    <dbReference type="NCBI Taxonomy" id="1214568"/>
    <lineage>
        <taxon>Eukaryota</taxon>
        <taxon>Fungi</taxon>
        <taxon>Dikarya</taxon>
        <taxon>Ascomycota</taxon>
        <taxon>Pezizomycotina</taxon>
        <taxon>Sordariomycetes</taxon>
        <taxon>Sordariomycetidae</taxon>
        <taxon>Diaporthales</taxon>
        <taxon>Diaporthaceae</taxon>
        <taxon>Diaporthe</taxon>
    </lineage>
</organism>
<dbReference type="EMBL" id="JAUJFL010000005">
    <property type="protein sequence ID" value="KAK2602849.1"/>
    <property type="molecule type" value="Genomic_DNA"/>
</dbReference>
<sequence length="337" mass="37738">MAEFSRFSDLPSEIRLQIWEAAIPRSPSVHFLSYPKKRGPTTRTYQWQSELVNVNRTISVSNDPTTNKPDTRTKTWGRYSSYLASLALLHACKESRNACLAYAASRTNHASNSPTFVSIKNRYTVDQEKDVICIQDPDSRFPWNAPRFLDLTPKLDPMRIALECRPYLDCNVNPFAEALDELGDWVTELAGGSSNGIGTSLGDWDIEMRLKVIYVLNYDFKPKHMIADEASDATAGGVESAGGVGESRSAPSTEKSPGQAAEYSDKFHGHGVMFYAISAKNAETCTGWNIPQEAWDFYYNICSHTQHRYGFAVVDSLEEAKKETYHICIEFLACVKA</sequence>
<reference evidence="3" key="1">
    <citation type="submission" date="2023-06" db="EMBL/GenBank/DDBJ databases">
        <authorList>
            <person name="Noh H."/>
        </authorList>
    </citation>
    <scope>NUCLEOTIDE SEQUENCE</scope>
    <source>
        <strain evidence="3">DUCC20226</strain>
    </source>
</reference>
<feature type="domain" description="2EXR" evidence="2">
    <location>
        <begin position="4"/>
        <end position="132"/>
    </location>
</feature>
<evidence type="ECO:0000256" key="1">
    <source>
        <dbReference type="SAM" id="MobiDB-lite"/>
    </source>
</evidence>
<dbReference type="InterPro" id="IPR045518">
    <property type="entry name" value="2EXR"/>
</dbReference>
<gene>
    <name evidence="3" type="ORF">N8I77_009354</name>
</gene>
<comment type="caution">
    <text evidence="3">The sequence shown here is derived from an EMBL/GenBank/DDBJ whole genome shotgun (WGS) entry which is preliminary data.</text>
</comment>
<evidence type="ECO:0000313" key="3">
    <source>
        <dbReference type="EMBL" id="KAK2602849.1"/>
    </source>
</evidence>
<accession>A0AAD9S9Z1</accession>
<evidence type="ECO:0000259" key="2">
    <source>
        <dbReference type="Pfam" id="PF20150"/>
    </source>
</evidence>
<proteinExistence type="predicted"/>
<feature type="region of interest" description="Disordered" evidence="1">
    <location>
        <begin position="236"/>
        <end position="261"/>
    </location>
</feature>
<keyword evidence="4" id="KW-1185">Reference proteome</keyword>
<dbReference type="PANTHER" id="PTHR35910:SF1">
    <property type="entry name" value="2EXR DOMAIN-CONTAINING PROTEIN"/>
    <property type="match status" value="1"/>
</dbReference>
<evidence type="ECO:0000313" key="4">
    <source>
        <dbReference type="Proteomes" id="UP001265746"/>
    </source>
</evidence>
<dbReference type="Proteomes" id="UP001265746">
    <property type="component" value="Unassembled WGS sequence"/>
</dbReference>
<dbReference type="Pfam" id="PF20150">
    <property type="entry name" value="2EXR"/>
    <property type="match status" value="1"/>
</dbReference>
<dbReference type="PANTHER" id="PTHR35910">
    <property type="entry name" value="2EXR DOMAIN-CONTAINING PROTEIN"/>
    <property type="match status" value="1"/>
</dbReference>
<name>A0AAD9S9Z1_PHOAM</name>
<protein>
    <recommendedName>
        <fullName evidence="2">2EXR domain-containing protein</fullName>
    </recommendedName>
</protein>